<evidence type="ECO:0000256" key="3">
    <source>
        <dbReference type="SAM" id="MobiDB-lite"/>
    </source>
</evidence>
<dbReference type="Gene3D" id="3.40.50.300">
    <property type="entry name" value="P-loop containing nucleotide triphosphate hydrolases"/>
    <property type="match status" value="1"/>
</dbReference>
<proteinExistence type="predicted"/>
<comment type="caution">
    <text evidence="5">The sequence shown here is derived from an EMBL/GenBank/DDBJ whole genome shotgun (WGS) entry which is preliminary data.</text>
</comment>
<dbReference type="PANTHER" id="PTHR16305:SF28">
    <property type="entry name" value="GUANYLATE CYCLASE DOMAIN-CONTAINING PROTEIN"/>
    <property type="match status" value="1"/>
</dbReference>
<dbReference type="InterPro" id="IPR041664">
    <property type="entry name" value="AAA_16"/>
</dbReference>
<dbReference type="PANTHER" id="PTHR16305">
    <property type="entry name" value="TESTICULAR SOLUBLE ADENYLYL CYCLASE"/>
    <property type="match status" value="1"/>
</dbReference>
<organism evidence="5 6">
    <name type="scientific">Agromyces luteolus</name>
    <dbReference type="NCBI Taxonomy" id="88373"/>
    <lineage>
        <taxon>Bacteria</taxon>
        <taxon>Bacillati</taxon>
        <taxon>Actinomycetota</taxon>
        <taxon>Actinomycetes</taxon>
        <taxon>Micrococcales</taxon>
        <taxon>Microbacteriaceae</taxon>
        <taxon>Agromyces</taxon>
    </lineage>
</organism>
<sequence>MGEWSAPALPAGWTISGQPPFVARHDEVAALESAWADVLAGAGRVVLVSGEPGSGKSRLVAEVCTKLHAAGATVLFGACALEFGAPFEPFVDPLRALVAADRSESDATGRGETDATSRVETDATSRSESFELLDRVLTRSIHDAEARVAGPDRMFDAVLDVLQSATAARPIVLVLDDLHWAGPAAVRLLVRVVVGMQAHRLLLVGTFRNAPPDRSGVLVDAVASLNRLSGVERIELAPFTTEEITEYVMANAGLTPSGARDSAEALSELTGGNAFLLREMWRRVVEAERRDGARIIELPDSVGDLVRSRLATLEPAQRVVLELAAVLGQEVEVNELVALDEASADHTLGAMDAAVRAGLIESPREPGDRYRFPHAIARQAVIDAMSSGDLLRTHAHIAQTLEADFPTTPELIQRLAHHYSAARALGFGDRAITYLIRAAELSEHRYASEDAGRMLQQAAAISSDAGERGELLLRAAADWDLAADTARARLLYEEVAETGDARQRLRAAMGYEDASWRPGLLGHRARDLLSAGLASVPEDPADPLYVEALGSFARATAFTGSVDEAERIGDRAVELARALDHPMTLASVLRSTSTLTLRPRGIAKRQARSRELLELTRSTDNEWMAAATLHIFANSYLLGERADLEASAVALTEMSRKWGGHWNYWVACLRFGRALIAGRLDDAAVAYRQAQRDEIAFRGDATPGANAVQEYMLRRESGRLDPIRRVITGEESPVEHWAPGLLALYTDLGLETPTRRVLDWLLERTESSSADSSVWSARLVFLAEAALLLGDAEVARRVHAWLSEYAGLNLMAGIFLAPFGPADCYLGELESLVGAGDPMPRFESALDLAERTGAPLHVARTLAATAAHLRRVDPRSREATDYAARARAIAAPAGMARVLRSLDSADATAAAAPGGLTSREREVIGLIAEGRSNRDIAARLMISEHTAANHVRSILTKIGAENRTQAAMFARERGLA</sequence>
<dbReference type="SUPFAM" id="SSF46894">
    <property type="entry name" value="C-terminal effector domain of the bipartite response regulators"/>
    <property type="match status" value="1"/>
</dbReference>
<dbReference type="InterPro" id="IPR000792">
    <property type="entry name" value="Tscrpt_reg_LuxR_C"/>
</dbReference>
<dbReference type="AlphaFoldDB" id="A0A7C9M071"/>
<dbReference type="RefSeq" id="WP_155843014.1">
    <property type="nucleotide sequence ID" value="NZ_BAAAIA010000015.1"/>
</dbReference>
<name>A0A7C9M071_9MICO</name>
<dbReference type="InterPro" id="IPR027417">
    <property type="entry name" value="P-loop_NTPase"/>
</dbReference>
<dbReference type="PROSITE" id="PS50043">
    <property type="entry name" value="HTH_LUXR_2"/>
    <property type="match status" value="1"/>
</dbReference>
<dbReference type="EMBL" id="WODA01000024">
    <property type="protein sequence ID" value="MUN08153.1"/>
    <property type="molecule type" value="Genomic_DNA"/>
</dbReference>
<dbReference type="GO" id="GO:0005737">
    <property type="term" value="C:cytoplasm"/>
    <property type="evidence" value="ECO:0007669"/>
    <property type="project" value="TreeGrafter"/>
</dbReference>
<dbReference type="Pfam" id="PF00196">
    <property type="entry name" value="GerE"/>
    <property type="match status" value="1"/>
</dbReference>
<keyword evidence="2" id="KW-0067">ATP-binding</keyword>
<dbReference type="Gene3D" id="1.10.10.10">
    <property type="entry name" value="Winged helix-like DNA-binding domain superfamily/Winged helix DNA-binding domain"/>
    <property type="match status" value="1"/>
</dbReference>
<protein>
    <submittedName>
        <fullName evidence="5">AAA family ATPase</fullName>
    </submittedName>
</protein>
<evidence type="ECO:0000256" key="2">
    <source>
        <dbReference type="ARBA" id="ARBA00022840"/>
    </source>
</evidence>
<dbReference type="GO" id="GO:0006355">
    <property type="term" value="P:regulation of DNA-templated transcription"/>
    <property type="evidence" value="ECO:0007669"/>
    <property type="project" value="InterPro"/>
</dbReference>
<dbReference type="InterPro" id="IPR016032">
    <property type="entry name" value="Sig_transdc_resp-reg_C-effctor"/>
</dbReference>
<gene>
    <name evidence="5" type="ORF">GLX25_13615</name>
</gene>
<dbReference type="CDD" id="cd06170">
    <property type="entry name" value="LuxR_C_like"/>
    <property type="match status" value="1"/>
</dbReference>
<dbReference type="Proteomes" id="UP000480122">
    <property type="component" value="Unassembled WGS sequence"/>
</dbReference>
<keyword evidence="1" id="KW-0547">Nucleotide-binding</keyword>
<dbReference type="InterPro" id="IPR036388">
    <property type="entry name" value="WH-like_DNA-bd_sf"/>
</dbReference>
<keyword evidence="6" id="KW-1185">Reference proteome</keyword>
<dbReference type="GO" id="GO:0003677">
    <property type="term" value="F:DNA binding"/>
    <property type="evidence" value="ECO:0007669"/>
    <property type="project" value="InterPro"/>
</dbReference>
<feature type="domain" description="HTH luxR-type" evidence="4">
    <location>
        <begin position="909"/>
        <end position="974"/>
    </location>
</feature>
<dbReference type="SUPFAM" id="SSF52540">
    <property type="entry name" value="P-loop containing nucleoside triphosphate hydrolases"/>
    <property type="match status" value="1"/>
</dbReference>
<dbReference type="OrthoDB" id="5476461at2"/>
<dbReference type="SMART" id="SM00421">
    <property type="entry name" value="HTH_LUXR"/>
    <property type="match status" value="1"/>
</dbReference>
<accession>A0A7C9M071</accession>
<dbReference type="GO" id="GO:0004016">
    <property type="term" value="F:adenylate cyclase activity"/>
    <property type="evidence" value="ECO:0007669"/>
    <property type="project" value="TreeGrafter"/>
</dbReference>
<dbReference type="GO" id="GO:0005524">
    <property type="term" value="F:ATP binding"/>
    <property type="evidence" value="ECO:0007669"/>
    <property type="project" value="UniProtKB-KW"/>
</dbReference>
<feature type="region of interest" description="Disordered" evidence="3">
    <location>
        <begin position="102"/>
        <end position="124"/>
    </location>
</feature>
<dbReference type="PRINTS" id="PR00038">
    <property type="entry name" value="HTHLUXR"/>
</dbReference>
<evidence type="ECO:0000256" key="1">
    <source>
        <dbReference type="ARBA" id="ARBA00022741"/>
    </source>
</evidence>
<evidence type="ECO:0000313" key="5">
    <source>
        <dbReference type="EMBL" id="MUN08153.1"/>
    </source>
</evidence>
<reference evidence="5 6" key="1">
    <citation type="submission" date="2019-11" db="EMBL/GenBank/DDBJ databases">
        <title>Agromyces kandeliae sp. nov., isolated from mangrove soil.</title>
        <authorList>
            <person name="Wang R."/>
        </authorList>
    </citation>
    <scope>NUCLEOTIDE SEQUENCE [LARGE SCALE GENOMIC DNA]</scope>
    <source>
        <strain evidence="5 6">JCM 11431</strain>
    </source>
</reference>
<dbReference type="Pfam" id="PF13191">
    <property type="entry name" value="AAA_16"/>
    <property type="match status" value="1"/>
</dbReference>
<evidence type="ECO:0000313" key="6">
    <source>
        <dbReference type="Proteomes" id="UP000480122"/>
    </source>
</evidence>
<evidence type="ECO:0000259" key="4">
    <source>
        <dbReference type="PROSITE" id="PS50043"/>
    </source>
</evidence>